<protein>
    <submittedName>
        <fullName evidence="2">Uncharacterized protein</fullName>
    </submittedName>
</protein>
<reference evidence="2" key="1">
    <citation type="journal article" date="2012" name="Proc. Natl. Acad. Sci. U.S.A.">
        <title>Antigenic diversity is generated by distinct evolutionary mechanisms in African trypanosome species.</title>
        <authorList>
            <person name="Jackson A.P."/>
            <person name="Berry A."/>
            <person name="Aslett M."/>
            <person name="Allison H.C."/>
            <person name="Burton P."/>
            <person name="Vavrova-Anderson J."/>
            <person name="Brown R."/>
            <person name="Browne H."/>
            <person name="Corton N."/>
            <person name="Hauser H."/>
            <person name="Gamble J."/>
            <person name="Gilderthorp R."/>
            <person name="Marcello L."/>
            <person name="McQuillan J."/>
            <person name="Otto T.D."/>
            <person name="Quail M.A."/>
            <person name="Sanders M.J."/>
            <person name="van Tonder A."/>
            <person name="Ginger M.L."/>
            <person name="Field M.C."/>
            <person name="Barry J.D."/>
            <person name="Hertz-Fowler C."/>
            <person name="Berriman M."/>
        </authorList>
    </citation>
    <scope>NUCLEOTIDE SEQUENCE</scope>
    <source>
        <strain evidence="2">IL3000</strain>
    </source>
</reference>
<keyword evidence="1" id="KW-0472">Membrane</keyword>
<accession>G0UMN9</accession>
<name>G0UMN9_TRYCI</name>
<organism evidence="2">
    <name type="scientific">Trypanosoma congolense (strain IL3000)</name>
    <dbReference type="NCBI Taxonomy" id="1068625"/>
    <lineage>
        <taxon>Eukaryota</taxon>
        <taxon>Discoba</taxon>
        <taxon>Euglenozoa</taxon>
        <taxon>Kinetoplastea</taxon>
        <taxon>Metakinetoplastina</taxon>
        <taxon>Trypanosomatida</taxon>
        <taxon>Trypanosomatidae</taxon>
        <taxon>Trypanosoma</taxon>
        <taxon>Nannomonas</taxon>
    </lineage>
</organism>
<feature type="transmembrane region" description="Helical" evidence="1">
    <location>
        <begin position="97"/>
        <end position="118"/>
    </location>
</feature>
<keyword evidence="1" id="KW-0812">Transmembrane</keyword>
<proteinExistence type="predicted"/>
<dbReference type="AlphaFoldDB" id="G0UMN9"/>
<evidence type="ECO:0000313" key="2">
    <source>
        <dbReference type="EMBL" id="CCC90447.1"/>
    </source>
</evidence>
<evidence type="ECO:0000256" key="1">
    <source>
        <dbReference type="SAM" id="Phobius"/>
    </source>
</evidence>
<sequence>MALVLKEFGDIGEKMLACHLFMPDVMPCTDNAPMLLTKTLFTFCDETESITFEFYINYLQPTRKRFCVPVVISSYGINKILIQFIEAGHHFMELRYVFLFIPSNAFCCIIFFPFLIYVKTARLLILPT</sequence>
<keyword evidence="1" id="KW-1133">Transmembrane helix</keyword>
<gene>
    <name evidence="2" type="ORF">TCIL3000_5_1500</name>
</gene>
<dbReference type="EMBL" id="HE575318">
    <property type="protein sequence ID" value="CCC90447.1"/>
    <property type="molecule type" value="Genomic_DNA"/>
</dbReference>